<keyword evidence="3" id="KW-1185">Reference proteome</keyword>
<evidence type="ECO:0000313" key="2">
    <source>
        <dbReference type="EMBL" id="SCG49860.1"/>
    </source>
</evidence>
<protein>
    <submittedName>
        <fullName evidence="2">Uncharacterized protein</fullName>
    </submittedName>
</protein>
<gene>
    <name evidence="2" type="ORF">GA0070560_10688</name>
</gene>
<evidence type="ECO:0000313" key="3">
    <source>
        <dbReference type="Proteomes" id="UP000199408"/>
    </source>
</evidence>
<accession>A0A1C5HV19</accession>
<dbReference type="STRING" id="47864.GA0070560_10688"/>
<evidence type="ECO:0000256" key="1">
    <source>
        <dbReference type="SAM" id="MobiDB-lite"/>
    </source>
</evidence>
<organism evidence="2 3">
    <name type="scientific">Micromonospora halophytica</name>
    <dbReference type="NCBI Taxonomy" id="47864"/>
    <lineage>
        <taxon>Bacteria</taxon>
        <taxon>Bacillati</taxon>
        <taxon>Actinomycetota</taxon>
        <taxon>Actinomycetes</taxon>
        <taxon>Micromonosporales</taxon>
        <taxon>Micromonosporaceae</taxon>
        <taxon>Micromonospora</taxon>
    </lineage>
</organism>
<proteinExistence type="predicted"/>
<sequence>MITHMNGTQPFTVSYPARAATWGNDGPARLDGRRRPAVDDAAREVSCRIR</sequence>
<feature type="compositionally biased region" description="Basic and acidic residues" evidence="1">
    <location>
        <begin position="28"/>
        <end position="37"/>
    </location>
</feature>
<name>A0A1C5HV19_9ACTN</name>
<dbReference type="AlphaFoldDB" id="A0A1C5HV19"/>
<dbReference type="Proteomes" id="UP000199408">
    <property type="component" value="Unassembled WGS sequence"/>
</dbReference>
<reference evidence="3" key="1">
    <citation type="submission" date="2016-06" db="EMBL/GenBank/DDBJ databases">
        <authorList>
            <person name="Varghese N."/>
        </authorList>
    </citation>
    <scope>NUCLEOTIDE SEQUENCE [LARGE SCALE GENOMIC DNA]</scope>
    <source>
        <strain evidence="3">DSM 43171</strain>
    </source>
</reference>
<dbReference type="EMBL" id="FMDN01000006">
    <property type="protein sequence ID" value="SCG49860.1"/>
    <property type="molecule type" value="Genomic_DNA"/>
</dbReference>
<feature type="region of interest" description="Disordered" evidence="1">
    <location>
        <begin position="18"/>
        <end position="37"/>
    </location>
</feature>